<gene>
    <name evidence="9" type="ORF">DIT68_02705</name>
</gene>
<keyword evidence="4 5" id="KW-0413">Isomerase</keyword>
<dbReference type="GO" id="GO:0003755">
    <property type="term" value="F:peptidyl-prolyl cis-trans isomerase activity"/>
    <property type="evidence" value="ECO:0007669"/>
    <property type="project" value="UniProtKB-UniRule"/>
</dbReference>
<evidence type="ECO:0000256" key="4">
    <source>
        <dbReference type="ARBA" id="ARBA00023235"/>
    </source>
</evidence>
<proteinExistence type="inferred from homology"/>
<dbReference type="PANTHER" id="PTHR43811:SF19">
    <property type="entry name" value="39 KDA FK506-BINDING NUCLEAR PROTEIN"/>
    <property type="match status" value="1"/>
</dbReference>
<dbReference type="Proteomes" id="UP000245370">
    <property type="component" value="Unassembled WGS sequence"/>
</dbReference>
<dbReference type="InterPro" id="IPR001179">
    <property type="entry name" value="PPIase_FKBP_dom"/>
</dbReference>
<dbReference type="PROSITE" id="PS51257">
    <property type="entry name" value="PROKAR_LIPOPROTEIN"/>
    <property type="match status" value="1"/>
</dbReference>
<reference evidence="9 10" key="1">
    <citation type="submission" date="2018-05" db="EMBL/GenBank/DDBJ databases">
        <title>Brumimicrobium oceani sp. nov., isolated from coastal sediment.</title>
        <authorList>
            <person name="Kou Y."/>
        </authorList>
    </citation>
    <scope>NUCLEOTIDE SEQUENCE [LARGE SCALE GENOMIC DNA]</scope>
    <source>
        <strain evidence="9 10">C305</strain>
    </source>
</reference>
<dbReference type="OrthoDB" id="9814548at2"/>
<evidence type="ECO:0000256" key="6">
    <source>
        <dbReference type="RuleBase" id="RU003915"/>
    </source>
</evidence>
<evidence type="ECO:0000256" key="2">
    <source>
        <dbReference type="ARBA" id="ARBA00006577"/>
    </source>
</evidence>
<keyword evidence="10" id="KW-1185">Reference proteome</keyword>
<dbReference type="SUPFAM" id="SSF54534">
    <property type="entry name" value="FKBP-like"/>
    <property type="match status" value="1"/>
</dbReference>
<evidence type="ECO:0000256" key="1">
    <source>
        <dbReference type="ARBA" id="ARBA00000971"/>
    </source>
</evidence>
<dbReference type="PANTHER" id="PTHR43811">
    <property type="entry name" value="FKBP-TYPE PEPTIDYL-PROLYL CIS-TRANS ISOMERASE FKPA"/>
    <property type="match status" value="1"/>
</dbReference>
<evidence type="ECO:0000313" key="10">
    <source>
        <dbReference type="Proteomes" id="UP000245370"/>
    </source>
</evidence>
<evidence type="ECO:0000259" key="8">
    <source>
        <dbReference type="PROSITE" id="PS50059"/>
    </source>
</evidence>
<dbReference type="Gene3D" id="3.10.50.40">
    <property type="match status" value="1"/>
</dbReference>
<feature type="signal peptide" evidence="7">
    <location>
        <begin position="1"/>
        <end position="20"/>
    </location>
</feature>
<reference evidence="9 10" key="2">
    <citation type="submission" date="2018-05" db="EMBL/GenBank/DDBJ databases">
        <authorList>
            <person name="Lanie J.A."/>
            <person name="Ng W.-L."/>
            <person name="Kazmierczak K.M."/>
            <person name="Andrzejewski T.M."/>
            <person name="Davidsen T.M."/>
            <person name="Wayne K.J."/>
            <person name="Tettelin H."/>
            <person name="Glass J.I."/>
            <person name="Rusch D."/>
            <person name="Podicherti R."/>
            <person name="Tsui H.-C.T."/>
            <person name="Winkler M.E."/>
        </authorList>
    </citation>
    <scope>NUCLEOTIDE SEQUENCE [LARGE SCALE GENOMIC DNA]</scope>
    <source>
        <strain evidence="9 10">C305</strain>
    </source>
</reference>
<dbReference type="AlphaFoldDB" id="A0A2U2XHH2"/>
<dbReference type="PROSITE" id="PS50059">
    <property type="entry name" value="FKBP_PPIASE"/>
    <property type="match status" value="1"/>
</dbReference>
<feature type="domain" description="PPIase FKBP-type" evidence="8">
    <location>
        <begin position="66"/>
        <end position="150"/>
    </location>
</feature>
<protein>
    <recommendedName>
        <fullName evidence="6">Peptidyl-prolyl cis-trans isomerase</fullName>
        <ecNumber evidence="6">5.2.1.8</ecNumber>
    </recommendedName>
</protein>
<evidence type="ECO:0000313" key="9">
    <source>
        <dbReference type="EMBL" id="PWH87190.1"/>
    </source>
</evidence>
<name>A0A2U2XHH2_9FLAO</name>
<dbReference type="EMBL" id="QFRJ01000001">
    <property type="protein sequence ID" value="PWH87190.1"/>
    <property type="molecule type" value="Genomic_DNA"/>
</dbReference>
<dbReference type="EC" id="5.2.1.8" evidence="6"/>
<keyword evidence="3 5" id="KW-0697">Rotamase</keyword>
<evidence type="ECO:0000256" key="3">
    <source>
        <dbReference type="ARBA" id="ARBA00023110"/>
    </source>
</evidence>
<accession>A0A2U2XHH2</accession>
<dbReference type="InterPro" id="IPR046357">
    <property type="entry name" value="PPIase_dom_sf"/>
</dbReference>
<dbReference type="RefSeq" id="WP_109358269.1">
    <property type="nucleotide sequence ID" value="NZ_QFRJ01000001.1"/>
</dbReference>
<comment type="similarity">
    <text evidence="2 6">Belongs to the FKBP-type PPIase family.</text>
</comment>
<dbReference type="Pfam" id="PF00254">
    <property type="entry name" value="FKBP_C"/>
    <property type="match status" value="1"/>
</dbReference>
<keyword evidence="7" id="KW-0732">Signal</keyword>
<comment type="catalytic activity">
    <reaction evidence="1 5 6">
        <text>[protein]-peptidylproline (omega=180) = [protein]-peptidylproline (omega=0)</text>
        <dbReference type="Rhea" id="RHEA:16237"/>
        <dbReference type="Rhea" id="RHEA-COMP:10747"/>
        <dbReference type="Rhea" id="RHEA-COMP:10748"/>
        <dbReference type="ChEBI" id="CHEBI:83833"/>
        <dbReference type="ChEBI" id="CHEBI:83834"/>
        <dbReference type="EC" id="5.2.1.8"/>
    </reaction>
</comment>
<evidence type="ECO:0000256" key="7">
    <source>
        <dbReference type="SAM" id="SignalP"/>
    </source>
</evidence>
<comment type="caution">
    <text evidence="9">The sequence shown here is derived from an EMBL/GenBank/DDBJ whole genome shotgun (WGS) entry which is preliminary data.</text>
</comment>
<evidence type="ECO:0000256" key="5">
    <source>
        <dbReference type="PROSITE-ProRule" id="PRU00277"/>
    </source>
</evidence>
<organism evidence="9 10">
    <name type="scientific">Brumimicrobium oceani</name>
    <dbReference type="NCBI Taxonomy" id="2100725"/>
    <lineage>
        <taxon>Bacteria</taxon>
        <taxon>Pseudomonadati</taxon>
        <taxon>Bacteroidota</taxon>
        <taxon>Flavobacteriia</taxon>
        <taxon>Flavobacteriales</taxon>
        <taxon>Crocinitomicaceae</taxon>
        <taxon>Brumimicrobium</taxon>
    </lineage>
</organism>
<sequence length="150" mass="16990">MKWISLLVIVLSLMSCTTYSEEELNSFDAKIQHYIDSTGLQMERTEDGLYYSILEEGEGEEFIGYKDHVTFYYKGSFLSGNSFQVISKNDPLNFTVSQLIIGWQDALMMLKKGGSIHIIIPPQLGYADRSSDVIPANTVLEYELTVLDVQ</sequence>
<feature type="chain" id="PRO_5015755700" description="Peptidyl-prolyl cis-trans isomerase" evidence="7">
    <location>
        <begin position="21"/>
        <end position="150"/>
    </location>
</feature>